<dbReference type="AlphaFoldDB" id="A0A674MN50"/>
<accession>A0A674MN50</accession>
<reference evidence="1" key="2">
    <citation type="submission" date="2025-08" db="UniProtKB">
        <authorList>
            <consortium name="Ensembl"/>
        </authorList>
    </citation>
    <scope>IDENTIFICATION</scope>
</reference>
<protein>
    <submittedName>
        <fullName evidence="1">Uncharacterized protein</fullName>
    </submittedName>
</protein>
<keyword evidence="2" id="KW-1185">Reference proteome</keyword>
<evidence type="ECO:0000313" key="2">
    <source>
        <dbReference type="Proteomes" id="UP000005226"/>
    </source>
</evidence>
<organism evidence="1 2">
    <name type="scientific">Takifugu rubripes</name>
    <name type="common">Japanese pufferfish</name>
    <name type="synonym">Fugu rubripes</name>
    <dbReference type="NCBI Taxonomy" id="31033"/>
    <lineage>
        <taxon>Eukaryota</taxon>
        <taxon>Metazoa</taxon>
        <taxon>Chordata</taxon>
        <taxon>Craniata</taxon>
        <taxon>Vertebrata</taxon>
        <taxon>Euteleostomi</taxon>
        <taxon>Actinopterygii</taxon>
        <taxon>Neopterygii</taxon>
        <taxon>Teleostei</taxon>
        <taxon>Neoteleostei</taxon>
        <taxon>Acanthomorphata</taxon>
        <taxon>Eupercaria</taxon>
        <taxon>Tetraodontiformes</taxon>
        <taxon>Tetradontoidea</taxon>
        <taxon>Tetraodontidae</taxon>
        <taxon>Takifugu</taxon>
    </lineage>
</organism>
<dbReference type="InParanoid" id="A0A674MN50"/>
<name>A0A674MN50_TAKRU</name>
<dbReference type="Proteomes" id="UP000005226">
    <property type="component" value="Chromosome 4"/>
</dbReference>
<proteinExistence type="predicted"/>
<evidence type="ECO:0000313" key="1">
    <source>
        <dbReference type="Ensembl" id="ENSTRUP00000062912.1"/>
    </source>
</evidence>
<sequence length="67" mass="8137">MKSRKRKKKCSTRMDYESIKINNIKKRKKLNVLQFFSLPNTKWCFIFRLGKLSYANLFYSYSESCLL</sequence>
<reference evidence="1" key="3">
    <citation type="submission" date="2025-09" db="UniProtKB">
        <authorList>
            <consortium name="Ensembl"/>
        </authorList>
    </citation>
    <scope>IDENTIFICATION</scope>
</reference>
<reference evidence="1 2" key="1">
    <citation type="journal article" date="2011" name="Genome Biol. Evol.">
        <title>Integration of the genetic map and genome assembly of fugu facilitates insights into distinct features of genome evolution in teleosts and mammals.</title>
        <authorList>
            <person name="Kai W."/>
            <person name="Kikuchi K."/>
            <person name="Tohari S."/>
            <person name="Chew A.K."/>
            <person name="Tay A."/>
            <person name="Fujiwara A."/>
            <person name="Hosoya S."/>
            <person name="Suetake H."/>
            <person name="Naruse K."/>
            <person name="Brenner S."/>
            <person name="Suzuki Y."/>
            <person name="Venkatesh B."/>
        </authorList>
    </citation>
    <scope>NUCLEOTIDE SEQUENCE [LARGE SCALE GENOMIC DNA]</scope>
</reference>
<dbReference type="Ensembl" id="ENSTRUT00000092148.1">
    <property type="protein sequence ID" value="ENSTRUP00000062912.1"/>
    <property type="gene ID" value="ENSTRUG00000026393.1"/>
</dbReference>